<dbReference type="InterPro" id="IPR036936">
    <property type="entry name" value="CRIB_dom_sf"/>
</dbReference>
<name>A0AAV5GYD8_9BASI</name>
<dbReference type="CDD" id="cd00132">
    <property type="entry name" value="CRIB"/>
    <property type="match status" value="1"/>
</dbReference>
<dbReference type="Proteomes" id="UP001342314">
    <property type="component" value="Unassembled WGS sequence"/>
</dbReference>
<feature type="compositionally biased region" description="Basic and acidic residues" evidence="1">
    <location>
        <begin position="629"/>
        <end position="659"/>
    </location>
</feature>
<feature type="compositionally biased region" description="Low complexity" evidence="1">
    <location>
        <begin position="34"/>
        <end position="43"/>
    </location>
</feature>
<feature type="domain" description="CRIB" evidence="2">
    <location>
        <begin position="362"/>
        <end position="375"/>
    </location>
</feature>
<accession>A0AAV5GYD8</accession>
<feature type="compositionally biased region" description="Low complexity" evidence="1">
    <location>
        <begin position="464"/>
        <end position="480"/>
    </location>
</feature>
<feature type="compositionally biased region" description="Low complexity" evidence="1">
    <location>
        <begin position="396"/>
        <end position="424"/>
    </location>
</feature>
<organism evidence="3 4">
    <name type="scientific">Rhodotorula paludigena</name>
    <dbReference type="NCBI Taxonomy" id="86838"/>
    <lineage>
        <taxon>Eukaryota</taxon>
        <taxon>Fungi</taxon>
        <taxon>Dikarya</taxon>
        <taxon>Basidiomycota</taxon>
        <taxon>Pucciniomycotina</taxon>
        <taxon>Microbotryomycetes</taxon>
        <taxon>Sporidiobolales</taxon>
        <taxon>Sporidiobolaceae</taxon>
        <taxon>Rhodotorula</taxon>
    </lineage>
</organism>
<feature type="compositionally biased region" description="Acidic residues" evidence="1">
    <location>
        <begin position="256"/>
        <end position="279"/>
    </location>
</feature>
<comment type="caution">
    <text evidence="3">The sequence shown here is derived from an EMBL/GenBank/DDBJ whole genome shotgun (WGS) entry which is preliminary data.</text>
</comment>
<reference evidence="3 4" key="1">
    <citation type="submission" date="2021-12" db="EMBL/GenBank/DDBJ databases">
        <title>High titer production of polyol ester of fatty acids by Rhodotorula paludigena BS15 towards product separation-free biomass refinery.</title>
        <authorList>
            <person name="Mano J."/>
            <person name="Ono H."/>
            <person name="Tanaka T."/>
            <person name="Naito K."/>
            <person name="Sushida H."/>
            <person name="Ike M."/>
            <person name="Tokuyasu K."/>
            <person name="Kitaoka M."/>
        </authorList>
    </citation>
    <scope>NUCLEOTIDE SEQUENCE [LARGE SCALE GENOMIC DNA]</scope>
    <source>
        <strain evidence="3 4">BS15</strain>
    </source>
</reference>
<dbReference type="AlphaFoldDB" id="A0AAV5GYD8"/>
<proteinExistence type="predicted"/>
<dbReference type="InterPro" id="IPR000095">
    <property type="entry name" value="CRIB_dom"/>
</dbReference>
<feature type="compositionally biased region" description="Basic and acidic residues" evidence="1">
    <location>
        <begin position="78"/>
        <end position="115"/>
    </location>
</feature>
<evidence type="ECO:0000259" key="2">
    <source>
        <dbReference type="PROSITE" id="PS50108"/>
    </source>
</evidence>
<feature type="region of interest" description="Disordered" evidence="1">
    <location>
        <begin position="206"/>
        <end position="525"/>
    </location>
</feature>
<evidence type="ECO:0000313" key="3">
    <source>
        <dbReference type="EMBL" id="GJN94189.1"/>
    </source>
</evidence>
<feature type="compositionally biased region" description="Basic and acidic residues" evidence="1">
    <location>
        <begin position="224"/>
        <end position="238"/>
    </location>
</feature>
<dbReference type="Gene3D" id="3.90.810.10">
    <property type="entry name" value="CRIB domain"/>
    <property type="match status" value="1"/>
</dbReference>
<gene>
    <name evidence="3" type="ORF">Rhopal_007263-T1</name>
</gene>
<feature type="compositionally biased region" description="Basic residues" evidence="1">
    <location>
        <begin position="239"/>
        <end position="251"/>
    </location>
</feature>
<sequence length="659" mass="69702">MRTPLDTNALPSDLAARFAALRAPPAAPAPPAATSPTSRGATSADDELTRRLAGLSAPSKENVERGIKVEISALGLARSHEHDEADAEVERFLREQEAAERSKSDKTPDESDHELIQAVLSAKTPDREPSLPALSPSLLDTLSGVEVQFFRPSLAPDPLPLGLAGGGGEEDELMRRAWDEVGVEDTVRKREEQATDRWAARMAELEGVVPSAGGVATGSAPPRVLEEGRPDVDDLEKALRRRERRRSRKAGRTGSDEEVDEDSEEKTSSEEESESEDEDGRSGGSGPDWCARPSPFNCFGASGYDATLPRHTQVPANPSAAGETTTRRHPYSTAALPPLQPSPPRSPSKRATKLVGVRKQRIGSPTGFRHLGHVGPDGARGVEREMTQIPPTTFERLSSVLTRSPSLPSSSSRTFASSQRLPSASAPPTPLLPLDYETDAPRTHSSSRLSPPIPSTAQDRHRSLPPSSLLSTSSPALSSSQTDIGLSSPPSRPPRAPARRASLQHPPTSSSAPGPVKRKPPPAITASVIRQAGGVEAVQQSGGVPSAFIRAQPVGLGAATEPGTGRGRGSVLALQELFTPSELRAIDAAVGAAAEEEGEGGSGAEEEGEVGEKAGEGYETNTTKAFRGAMREVEEALRREAQRERGGEAASDGERVQLR</sequence>
<evidence type="ECO:0000313" key="4">
    <source>
        <dbReference type="Proteomes" id="UP001342314"/>
    </source>
</evidence>
<keyword evidence="4" id="KW-1185">Reference proteome</keyword>
<feature type="compositionally biased region" description="Basic residues" evidence="1">
    <location>
        <begin position="347"/>
        <end position="361"/>
    </location>
</feature>
<evidence type="ECO:0000256" key="1">
    <source>
        <dbReference type="SAM" id="MobiDB-lite"/>
    </source>
</evidence>
<protein>
    <recommendedName>
        <fullName evidence="2">CRIB domain-containing protein</fullName>
    </recommendedName>
</protein>
<feature type="region of interest" description="Disordered" evidence="1">
    <location>
        <begin position="21"/>
        <end position="136"/>
    </location>
</feature>
<dbReference type="EMBL" id="BQKY01000016">
    <property type="protein sequence ID" value="GJN94189.1"/>
    <property type="molecule type" value="Genomic_DNA"/>
</dbReference>
<feature type="region of interest" description="Disordered" evidence="1">
    <location>
        <begin position="590"/>
        <end position="659"/>
    </location>
</feature>
<feature type="compositionally biased region" description="Acidic residues" evidence="1">
    <location>
        <begin position="594"/>
        <end position="609"/>
    </location>
</feature>
<dbReference type="PROSITE" id="PS50108">
    <property type="entry name" value="CRIB"/>
    <property type="match status" value="1"/>
</dbReference>